<dbReference type="InterPro" id="IPR001466">
    <property type="entry name" value="Beta-lactam-related"/>
</dbReference>
<evidence type="ECO:0000313" key="3">
    <source>
        <dbReference type="Proteomes" id="UP000300879"/>
    </source>
</evidence>
<proteinExistence type="predicted"/>
<gene>
    <name evidence="2" type="ORF">E6C60_1899</name>
</gene>
<dbReference type="PANTHER" id="PTHR43283:SF7">
    <property type="entry name" value="BETA-LACTAMASE-RELATED DOMAIN-CONTAINING PROTEIN"/>
    <property type="match status" value="1"/>
</dbReference>
<organism evidence="2 3">
    <name type="scientific">Paenibacillus algicola</name>
    <dbReference type="NCBI Taxonomy" id="2565926"/>
    <lineage>
        <taxon>Bacteria</taxon>
        <taxon>Bacillati</taxon>
        <taxon>Bacillota</taxon>
        <taxon>Bacilli</taxon>
        <taxon>Bacillales</taxon>
        <taxon>Paenibacillaceae</taxon>
        <taxon>Paenibacillus</taxon>
    </lineage>
</organism>
<feature type="domain" description="Beta-lactamase-related" evidence="1">
    <location>
        <begin position="36"/>
        <end position="298"/>
    </location>
</feature>
<protein>
    <submittedName>
        <fullName evidence="2">Beta-lactamase class c</fullName>
    </submittedName>
</protein>
<dbReference type="InterPro" id="IPR012338">
    <property type="entry name" value="Beta-lactam/transpept-like"/>
</dbReference>
<dbReference type="AlphaFoldDB" id="A0A4V1G3W5"/>
<dbReference type="EMBL" id="CP040396">
    <property type="protein sequence ID" value="QCT02614.1"/>
    <property type="molecule type" value="Genomic_DNA"/>
</dbReference>
<dbReference type="Pfam" id="PF00144">
    <property type="entry name" value="Beta-lactamase"/>
    <property type="match status" value="1"/>
</dbReference>
<dbReference type="KEGG" id="palo:E6C60_1899"/>
<accession>A0A4V1G3W5</accession>
<dbReference type="SUPFAM" id="SSF56601">
    <property type="entry name" value="beta-lactamase/transpeptidase-like"/>
    <property type="match status" value="1"/>
</dbReference>
<dbReference type="Proteomes" id="UP000300879">
    <property type="component" value="Chromosome"/>
</dbReference>
<keyword evidence="3" id="KW-1185">Reference proteome</keyword>
<dbReference type="Gene3D" id="3.40.710.10">
    <property type="entry name" value="DD-peptidase/beta-lactamase superfamily"/>
    <property type="match status" value="1"/>
</dbReference>
<dbReference type="InterPro" id="IPR050789">
    <property type="entry name" value="Diverse_Enzym_Activities"/>
</dbReference>
<evidence type="ECO:0000313" key="2">
    <source>
        <dbReference type="EMBL" id="QCT02614.1"/>
    </source>
</evidence>
<dbReference type="PANTHER" id="PTHR43283">
    <property type="entry name" value="BETA-LACTAMASE-RELATED"/>
    <property type="match status" value="1"/>
</dbReference>
<evidence type="ECO:0000259" key="1">
    <source>
        <dbReference type="Pfam" id="PF00144"/>
    </source>
</evidence>
<reference evidence="2 3" key="1">
    <citation type="submission" date="2019-05" db="EMBL/GenBank/DDBJ databases">
        <authorList>
            <person name="Chen C."/>
        </authorList>
    </citation>
    <scope>NUCLEOTIDE SEQUENCE [LARGE SCALE GENOMIC DNA]</scope>
    <source>
        <strain evidence="2 3">HB172198</strain>
    </source>
</reference>
<sequence>MDFKKLRHEMAEVDLRSCLISCRGELQFQYYRDAAAEKEPAKINSCTKSILSALICIAMDQKILPGAGTPVSTFFPQLAASEDRDKAEMTLEHLLTMSSGISWTEFGGPKSFPRMTRSPDWIQFVLEQPLCEVPGSRFEYNSGNSQVLSGILMKASGLPTAVFAEEQLFRPLGIEQYAWEMDPQGVHTGGYGLKLTPKSLLHFGQLYLQKGCFDGTQLISERLLQQSIEPRMATEPPRSGHYAWHWWVDTFRDERSEGSGFGQGVELSYYYARGFGGQFVYVIPQLETVVVLTEDKRKKDRHKIDIFRQWIVPLLVQEMHIS</sequence>
<dbReference type="OrthoDB" id="9773047at2"/>
<name>A0A4V1G3W5_9BACL</name>